<proteinExistence type="predicted"/>
<name>A0A0F8BG93_9EURY</name>
<reference evidence="1 2" key="1">
    <citation type="journal article" date="2015" name="Genome Announc.">
        <title>Draft genome sequence of a Halorubrum H3 strain isolated from the burlinskoye salt lake (Altai Krai, Russia).</title>
        <authorList>
            <person name="Rozanov A.S."/>
            <person name="Bryanskaya A.V."/>
            <person name="Malup T.K."/>
            <person name="Kotenko A.V."/>
            <person name="Peltek S.E."/>
        </authorList>
    </citation>
    <scope>NUCLEOTIDE SEQUENCE [LARGE SCALE GENOMIC DNA]</scope>
    <source>
        <strain evidence="1 2">H3</strain>
    </source>
</reference>
<gene>
    <name evidence="1" type="ORF">FK85_31175</name>
</gene>
<keyword evidence="2" id="KW-1185">Reference proteome</keyword>
<accession>A0A0F8BG93</accession>
<organism evidence="1 2">
    <name type="scientific">Halorubrum saccharovorum</name>
    <dbReference type="NCBI Taxonomy" id="2248"/>
    <lineage>
        <taxon>Archaea</taxon>
        <taxon>Methanobacteriati</taxon>
        <taxon>Methanobacteriota</taxon>
        <taxon>Stenosarchaea group</taxon>
        <taxon>Halobacteria</taxon>
        <taxon>Halobacteriales</taxon>
        <taxon>Haloferacaceae</taxon>
        <taxon>Halorubrum</taxon>
    </lineage>
</organism>
<evidence type="ECO:0000313" key="2">
    <source>
        <dbReference type="Proteomes" id="UP000053331"/>
    </source>
</evidence>
<sequence>MVDTAGSETFAAAAEHLDRWVAIEVGGLGGVPLESVDAAVTVFDETCYDCLRRRVASGGAEAATRRR</sequence>
<protein>
    <submittedName>
        <fullName evidence="1">Uncharacterized protein</fullName>
    </submittedName>
</protein>
<dbReference type="EMBL" id="JNFH02000113">
    <property type="protein sequence ID" value="KKF39113.1"/>
    <property type="molecule type" value="Genomic_DNA"/>
</dbReference>
<feature type="non-terminal residue" evidence="1">
    <location>
        <position position="67"/>
    </location>
</feature>
<dbReference type="Proteomes" id="UP000053331">
    <property type="component" value="Unassembled WGS sequence"/>
</dbReference>
<comment type="caution">
    <text evidence="1">The sequence shown here is derived from an EMBL/GenBank/DDBJ whole genome shotgun (WGS) entry which is preliminary data.</text>
</comment>
<dbReference type="AlphaFoldDB" id="A0A0F8BG93"/>
<evidence type="ECO:0000313" key="1">
    <source>
        <dbReference type="EMBL" id="KKF39113.1"/>
    </source>
</evidence>